<evidence type="ECO:0000256" key="1">
    <source>
        <dbReference type="ARBA" id="ARBA00001927"/>
    </source>
</evidence>
<evidence type="ECO:0000256" key="3">
    <source>
        <dbReference type="ARBA" id="ARBA00022723"/>
    </source>
</evidence>
<sequence>MVSEPDGAEPGGVTVDRSRCIGAGQCVSVAPRVFDQDDAGLVVLVAGAAADGAEVRAAAELCPAAAIALVTDAPPPGPRRECD</sequence>
<dbReference type="InterPro" id="IPR017896">
    <property type="entry name" value="4Fe4S_Fe-S-bd"/>
</dbReference>
<keyword evidence="11" id="KW-1185">Reference proteome</keyword>
<dbReference type="PANTHER" id="PTHR36923:SF3">
    <property type="entry name" value="FERREDOXIN"/>
    <property type="match status" value="1"/>
</dbReference>
<name>A0A7G1KRS9_9NOCA</name>
<evidence type="ECO:0000313" key="11">
    <source>
        <dbReference type="Proteomes" id="UP000516173"/>
    </source>
</evidence>
<keyword evidence="7" id="KW-0003">3Fe-4S</keyword>
<dbReference type="PRINTS" id="PR00352">
    <property type="entry name" value="3FE4SFRDOXIN"/>
</dbReference>
<dbReference type="Proteomes" id="UP000516173">
    <property type="component" value="Chromosome"/>
</dbReference>
<feature type="domain" description="4Fe-4S ferredoxin-type" evidence="9">
    <location>
        <begin position="11"/>
        <end position="39"/>
    </location>
</feature>
<dbReference type="EMBL" id="AP023396">
    <property type="protein sequence ID" value="BCK55924.1"/>
    <property type="molecule type" value="Genomic_DNA"/>
</dbReference>
<accession>A0A7G1KRS9</accession>
<dbReference type="PROSITE" id="PS51379">
    <property type="entry name" value="4FE4S_FER_2"/>
    <property type="match status" value="1"/>
</dbReference>
<evidence type="ECO:0000256" key="8">
    <source>
        <dbReference type="RuleBase" id="RU368020"/>
    </source>
</evidence>
<dbReference type="InterPro" id="IPR001080">
    <property type="entry name" value="3Fe4S_ferredoxin"/>
</dbReference>
<comment type="function">
    <text evidence="8">Ferredoxins are iron-sulfur proteins that transfer electrons in a wide variety of metabolic reactions.</text>
</comment>
<evidence type="ECO:0000256" key="2">
    <source>
        <dbReference type="ARBA" id="ARBA00022448"/>
    </source>
</evidence>
<dbReference type="Pfam" id="PF13370">
    <property type="entry name" value="Fer4_13"/>
    <property type="match status" value="1"/>
</dbReference>
<dbReference type="SUPFAM" id="SSF54862">
    <property type="entry name" value="4Fe-4S ferredoxins"/>
    <property type="match status" value="1"/>
</dbReference>
<keyword evidence="3 8" id="KW-0479">Metal-binding</keyword>
<dbReference type="Gene3D" id="3.30.70.20">
    <property type="match status" value="1"/>
</dbReference>
<dbReference type="GO" id="GO:0005506">
    <property type="term" value="F:iron ion binding"/>
    <property type="evidence" value="ECO:0007669"/>
    <property type="project" value="UniProtKB-UniRule"/>
</dbReference>
<evidence type="ECO:0000259" key="9">
    <source>
        <dbReference type="PROSITE" id="PS51379"/>
    </source>
</evidence>
<gene>
    <name evidence="10" type="ORF">NWFMUON74_36960</name>
</gene>
<protein>
    <recommendedName>
        <fullName evidence="8">Ferredoxin</fullName>
    </recommendedName>
</protein>
<dbReference type="GO" id="GO:0009055">
    <property type="term" value="F:electron transfer activity"/>
    <property type="evidence" value="ECO:0007669"/>
    <property type="project" value="UniProtKB-UniRule"/>
</dbReference>
<comment type="cofactor">
    <cofactor evidence="1">
        <name>[3Fe-4S] cluster</name>
        <dbReference type="ChEBI" id="CHEBI:21137"/>
    </cofactor>
</comment>
<keyword evidence="2 8" id="KW-0813">Transport</keyword>
<organism evidence="10 11">
    <name type="scientific">Nocardia wallacei</name>
    <dbReference type="NCBI Taxonomy" id="480035"/>
    <lineage>
        <taxon>Bacteria</taxon>
        <taxon>Bacillati</taxon>
        <taxon>Actinomycetota</taxon>
        <taxon>Actinomycetes</taxon>
        <taxon>Mycobacteriales</taxon>
        <taxon>Nocardiaceae</taxon>
        <taxon>Nocardia</taxon>
    </lineage>
</organism>
<keyword evidence="5 8" id="KW-0408">Iron</keyword>
<keyword evidence="6 8" id="KW-0411">Iron-sulfur</keyword>
<dbReference type="InterPro" id="IPR051269">
    <property type="entry name" value="Fe-S_cluster_ET"/>
</dbReference>
<dbReference type="GO" id="GO:0051538">
    <property type="term" value="F:3 iron, 4 sulfur cluster binding"/>
    <property type="evidence" value="ECO:0007669"/>
    <property type="project" value="UniProtKB-KW"/>
</dbReference>
<keyword evidence="4 8" id="KW-0249">Electron transport</keyword>
<evidence type="ECO:0000256" key="6">
    <source>
        <dbReference type="ARBA" id="ARBA00023014"/>
    </source>
</evidence>
<evidence type="ECO:0000256" key="5">
    <source>
        <dbReference type="ARBA" id="ARBA00023004"/>
    </source>
</evidence>
<dbReference type="PANTHER" id="PTHR36923">
    <property type="entry name" value="FERREDOXIN"/>
    <property type="match status" value="1"/>
</dbReference>
<dbReference type="KEGG" id="nwl:NWFMUON74_36960"/>
<evidence type="ECO:0000313" key="10">
    <source>
        <dbReference type="EMBL" id="BCK55924.1"/>
    </source>
</evidence>
<reference evidence="10 11" key="1">
    <citation type="submission" date="2020-08" db="EMBL/GenBank/DDBJ databases">
        <title>Genome Sequencing of Nocardia wallacei strain FMUON74 and assembly.</title>
        <authorList>
            <person name="Toyokawa M."/>
            <person name="Uesaka K."/>
        </authorList>
    </citation>
    <scope>NUCLEOTIDE SEQUENCE [LARGE SCALE GENOMIC DNA]</scope>
    <source>
        <strain evidence="10 11">FMUON74</strain>
    </source>
</reference>
<proteinExistence type="predicted"/>
<evidence type="ECO:0000256" key="7">
    <source>
        <dbReference type="ARBA" id="ARBA00023291"/>
    </source>
</evidence>
<evidence type="ECO:0000256" key="4">
    <source>
        <dbReference type="ARBA" id="ARBA00022982"/>
    </source>
</evidence>
<dbReference type="AlphaFoldDB" id="A0A7G1KRS9"/>